<comment type="caution">
    <text evidence="1">The sequence shown here is derived from an EMBL/GenBank/DDBJ whole genome shotgun (WGS) entry which is preliminary data.</text>
</comment>
<protein>
    <submittedName>
        <fullName evidence="1">Uncharacterized protein</fullName>
    </submittedName>
</protein>
<dbReference type="InterPro" id="IPR013785">
    <property type="entry name" value="Aldolase_TIM"/>
</dbReference>
<proteinExistence type="predicted"/>
<reference evidence="1" key="1">
    <citation type="submission" date="2020-07" db="EMBL/GenBank/DDBJ databases">
        <authorList>
            <person name="Nieuwenhuis M."/>
            <person name="Van De Peppel L.J.J."/>
        </authorList>
    </citation>
    <scope>NUCLEOTIDE SEQUENCE</scope>
    <source>
        <strain evidence="1">AP01</strain>
        <tissue evidence="1">Mycelium</tissue>
    </source>
</reference>
<accession>A0A9P7FZL7</accession>
<keyword evidence="2" id="KW-1185">Reference proteome</keyword>
<evidence type="ECO:0000313" key="2">
    <source>
        <dbReference type="Proteomes" id="UP000775547"/>
    </source>
</evidence>
<dbReference type="EMBL" id="JABCKV010002594">
    <property type="protein sequence ID" value="KAG5637752.1"/>
    <property type="molecule type" value="Genomic_DNA"/>
</dbReference>
<reference evidence="1" key="2">
    <citation type="submission" date="2021-10" db="EMBL/GenBank/DDBJ databases">
        <title>Phylogenomics reveals ancestral predisposition of the termite-cultivated fungus Termitomyces towards a domesticated lifestyle.</title>
        <authorList>
            <person name="Auxier B."/>
            <person name="Grum-Grzhimaylo A."/>
            <person name="Cardenas M.E."/>
            <person name="Lodge J.D."/>
            <person name="Laessoe T."/>
            <person name="Pedersen O."/>
            <person name="Smith M.E."/>
            <person name="Kuyper T.W."/>
            <person name="Franco-Molano E.A."/>
            <person name="Baroni T.J."/>
            <person name="Aanen D.K."/>
        </authorList>
    </citation>
    <scope>NUCLEOTIDE SEQUENCE</scope>
    <source>
        <strain evidence="1">AP01</strain>
        <tissue evidence="1">Mycelium</tissue>
    </source>
</reference>
<dbReference type="AlphaFoldDB" id="A0A9P7FZL7"/>
<feature type="non-terminal residue" evidence="1">
    <location>
        <position position="84"/>
    </location>
</feature>
<dbReference type="OrthoDB" id="1711136at2759"/>
<evidence type="ECO:0000313" key="1">
    <source>
        <dbReference type="EMBL" id="KAG5637752.1"/>
    </source>
</evidence>
<dbReference type="SUPFAM" id="SSF51569">
    <property type="entry name" value="Aldolase"/>
    <property type="match status" value="1"/>
</dbReference>
<organism evidence="1 2">
    <name type="scientific">Asterophora parasitica</name>
    <dbReference type="NCBI Taxonomy" id="117018"/>
    <lineage>
        <taxon>Eukaryota</taxon>
        <taxon>Fungi</taxon>
        <taxon>Dikarya</taxon>
        <taxon>Basidiomycota</taxon>
        <taxon>Agaricomycotina</taxon>
        <taxon>Agaricomycetes</taxon>
        <taxon>Agaricomycetidae</taxon>
        <taxon>Agaricales</taxon>
        <taxon>Tricholomatineae</taxon>
        <taxon>Lyophyllaceae</taxon>
        <taxon>Asterophora</taxon>
    </lineage>
</organism>
<gene>
    <name evidence="1" type="ORF">DXG03_004326</name>
</gene>
<name>A0A9P7FZL7_9AGAR</name>
<sequence>MSAPLSLLEQLSTLVKIDTDSLDPGVAQRLGPFEDMTSNQAIAYQQAIQPENERLIREAVKEVQELHANSGEGPDVYLRELLDV</sequence>
<dbReference type="Gene3D" id="3.20.20.70">
    <property type="entry name" value="Aldolase class I"/>
    <property type="match status" value="1"/>
</dbReference>
<dbReference type="Proteomes" id="UP000775547">
    <property type="component" value="Unassembled WGS sequence"/>
</dbReference>